<dbReference type="InterPro" id="IPR007508">
    <property type="entry name" value="DtdA"/>
</dbReference>
<comment type="function">
    <text evidence="4">D-aminoacyl-tRNA deacylase with broad substrate specificity. By recycling D-aminoacyl-tRNA to D-amino acids and free tRNA molecules, this enzyme counteracts the toxicity associated with the formation of D-aminoacyl-tRNA entities in vivo.</text>
</comment>
<dbReference type="PANTHER" id="PTHR34667:SF1">
    <property type="entry name" value="D-AMINOACYL-TRNA DEACYLASE"/>
    <property type="match status" value="1"/>
</dbReference>
<dbReference type="GO" id="GO:0051499">
    <property type="term" value="F:D-aminoacyl-tRNA deacylase activity"/>
    <property type="evidence" value="ECO:0007669"/>
    <property type="project" value="UniProtKB-UniRule"/>
</dbReference>
<reference evidence="6 7" key="1">
    <citation type="submission" date="2020-07" db="EMBL/GenBank/DDBJ databases">
        <title>Halosimplex pelagicum sp. nov. and Halosimplex rubrum sp. nov., isolated from salted brown alga Laminaria, and emended description of the genus Halosimplex.</title>
        <authorList>
            <person name="Cui H."/>
        </authorList>
    </citation>
    <scope>NUCLEOTIDE SEQUENCE [LARGE SCALE GENOMIC DNA]</scope>
    <source>
        <strain evidence="6 7">R27</strain>
    </source>
</reference>
<feature type="region of interest" description="Disordered" evidence="5">
    <location>
        <begin position="455"/>
        <end position="475"/>
    </location>
</feature>
<dbReference type="EC" id="3.1.1.96" evidence="4"/>
<evidence type="ECO:0000256" key="5">
    <source>
        <dbReference type="SAM" id="MobiDB-lite"/>
    </source>
</evidence>
<dbReference type="GO" id="GO:0008270">
    <property type="term" value="F:zinc ion binding"/>
    <property type="evidence" value="ECO:0007669"/>
    <property type="project" value="UniProtKB-UniRule"/>
</dbReference>
<dbReference type="HAMAP" id="MF_00562">
    <property type="entry name" value="Deacylase_DtdA"/>
    <property type="match status" value="1"/>
</dbReference>
<dbReference type="GO" id="GO:0019478">
    <property type="term" value="P:D-amino acid catabolic process"/>
    <property type="evidence" value="ECO:0007669"/>
    <property type="project" value="UniProtKB-UniRule"/>
</dbReference>
<accession>A0A7D5TJG4</accession>
<dbReference type="KEGG" id="hrr:HZS55_00925"/>
<dbReference type="AlphaFoldDB" id="A0A7D5TJG4"/>
<keyword evidence="2 4" id="KW-0378">Hydrolase</keyword>
<dbReference type="OrthoDB" id="9863at2157"/>
<dbReference type="Gene3D" id="3.40.50.10700">
    <property type="entry name" value="AF0625-like"/>
    <property type="match status" value="1"/>
</dbReference>
<protein>
    <recommendedName>
        <fullName evidence="4">D-aminoacyl-tRNA deacylase</fullName>
        <ecNumber evidence="4">3.1.1.96</ecNumber>
    </recommendedName>
</protein>
<comment type="similarity">
    <text evidence="4">Belongs to the DtdA deacylase family.</text>
</comment>
<keyword evidence="7" id="KW-1185">Reference proteome</keyword>
<dbReference type="Pfam" id="PF04414">
    <property type="entry name" value="tRNA_deacylase"/>
    <property type="match status" value="1"/>
</dbReference>
<dbReference type="SUPFAM" id="SSF142535">
    <property type="entry name" value="AF0625-like"/>
    <property type="match status" value="1"/>
</dbReference>
<dbReference type="EMBL" id="CP058910">
    <property type="protein sequence ID" value="QLH75952.1"/>
    <property type="molecule type" value="Genomic_DNA"/>
</dbReference>
<comment type="catalytic activity">
    <reaction evidence="4">
        <text>glycyl-tRNA(Ala) + H2O = tRNA(Ala) + glycine + H(+)</text>
        <dbReference type="Rhea" id="RHEA:53744"/>
        <dbReference type="Rhea" id="RHEA-COMP:9657"/>
        <dbReference type="Rhea" id="RHEA-COMP:13640"/>
        <dbReference type="ChEBI" id="CHEBI:15377"/>
        <dbReference type="ChEBI" id="CHEBI:15378"/>
        <dbReference type="ChEBI" id="CHEBI:57305"/>
        <dbReference type="ChEBI" id="CHEBI:78442"/>
        <dbReference type="ChEBI" id="CHEBI:78522"/>
        <dbReference type="EC" id="3.1.1.96"/>
    </reaction>
</comment>
<sequence length="498" mass="51836">MLAIAVSRDDSASVHIGERLRDIADWTEHTDGSRPGADGGGTVYRTDSVELREFDDLHLELDGVADAFGRVDGVEGRTDPTLLVFASRHAGETGPLLTAHHTGNVGPAEYGGEPGAFARACPNAHRRVLAALREHSPDGYEVGMEATHHGPTDVGVPSMFVEVGSDEPQWDDPDAAGAVARAVLALADTDPDAPDENGTRRHLVGFGGGHYAPRFERIVTETDWAVGHVAPDWGLDAMGDPDANRDVIRRALEASAADYAVVEGDRPDLKRVVDDLGYRAVSETWVRETTGVPLHLVETVEDRLGSVDDGVRFGERASEYGSGADGDGGALGVVALPDDLLAEAQGIDGEAARAAVERATVAFETSESGTRAGGRALVAADEDGAASVAADEDGAASVAAGEDGAASVAAGEDGAALVDDLAAVLDAKYETVERTDGAVVARESAFDPERARTLGVSDGPKLGRLAEGEPVTVGGDEIDPAVVRVEREHRFPVDDPTG</sequence>
<evidence type="ECO:0000256" key="3">
    <source>
        <dbReference type="ARBA" id="ARBA00022833"/>
    </source>
</evidence>
<dbReference type="GeneID" id="56076382"/>
<evidence type="ECO:0000313" key="6">
    <source>
        <dbReference type="EMBL" id="QLH75952.1"/>
    </source>
</evidence>
<dbReference type="RefSeq" id="WP_179909898.1">
    <property type="nucleotide sequence ID" value="NZ_CP058910.1"/>
</dbReference>
<comment type="cofactor">
    <cofactor evidence="4">
        <name>Zn(2+)</name>
        <dbReference type="ChEBI" id="CHEBI:29105"/>
    </cofactor>
    <text evidence="4">Binds 2 Zn(2+) ions per subunit.</text>
</comment>
<proteinExistence type="inferred from homology"/>
<dbReference type="Proteomes" id="UP000509667">
    <property type="component" value="Chromosome"/>
</dbReference>
<dbReference type="InterPro" id="IPR018033">
    <property type="entry name" value="Deacylase_DtdA_archaea"/>
</dbReference>
<dbReference type="Gene3D" id="3.40.630.50">
    <property type="entry name" value="AF0625-like"/>
    <property type="match status" value="1"/>
</dbReference>
<organism evidence="6 7">
    <name type="scientific">Halosimplex rubrum</name>
    <dbReference type="NCBI Taxonomy" id="869889"/>
    <lineage>
        <taxon>Archaea</taxon>
        <taxon>Methanobacteriati</taxon>
        <taxon>Methanobacteriota</taxon>
        <taxon>Stenosarchaea group</taxon>
        <taxon>Halobacteria</taxon>
        <taxon>Halobacteriales</taxon>
        <taxon>Haloarculaceae</taxon>
        <taxon>Halosimplex</taxon>
    </lineage>
</organism>
<comment type="subunit">
    <text evidence="4">Monomer.</text>
</comment>
<evidence type="ECO:0000256" key="2">
    <source>
        <dbReference type="ARBA" id="ARBA00022801"/>
    </source>
</evidence>
<keyword evidence="3 4" id="KW-0862">Zinc</keyword>
<dbReference type="PANTHER" id="PTHR34667">
    <property type="entry name" value="D-AMINOACYL-TRNA DEACYLASE"/>
    <property type="match status" value="1"/>
</dbReference>
<keyword evidence="1 4" id="KW-0479">Metal-binding</keyword>
<evidence type="ECO:0000313" key="7">
    <source>
        <dbReference type="Proteomes" id="UP000509667"/>
    </source>
</evidence>
<name>A0A7D5TJG4_9EURY</name>
<gene>
    <name evidence="4" type="primary">dtdA</name>
    <name evidence="6" type="ORF">HZS55_00925</name>
</gene>
<evidence type="ECO:0000256" key="1">
    <source>
        <dbReference type="ARBA" id="ARBA00022723"/>
    </source>
</evidence>
<evidence type="ECO:0000256" key="4">
    <source>
        <dbReference type="HAMAP-Rule" id="MF_00562"/>
    </source>
</evidence>
<comment type="catalytic activity">
    <reaction evidence="4">
        <text>a D-aminoacyl-tRNA + H2O = a tRNA + a D-alpha-amino acid + H(+)</text>
        <dbReference type="Rhea" id="RHEA:13953"/>
        <dbReference type="Rhea" id="RHEA-COMP:10123"/>
        <dbReference type="Rhea" id="RHEA-COMP:10124"/>
        <dbReference type="ChEBI" id="CHEBI:15377"/>
        <dbReference type="ChEBI" id="CHEBI:15378"/>
        <dbReference type="ChEBI" id="CHEBI:59871"/>
        <dbReference type="ChEBI" id="CHEBI:78442"/>
        <dbReference type="ChEBI" id="CHEBI:79333"/>
        <dbReference type="EC" id="3.1.1.96"/>
    </reaction>
</comment>